<protein>
    <submittedName>
        <fullName evidence="1">Uncharacterized protein</fullName>
    </submittedName>
</protein>
<accession>I7KQT3</accession>
<dbReference type="RefSeq" id="YP_007237021.1">
    <property type="nucleotide sequence ID" value="NC_019919.2"/>
</dbReference>
<sequence length="98" mass="11270">MKELNLNSLVQIPATKDVLDFLRDEHINYWHSYGEQYCEGETGCAFVQRRIAEYCDPTVIDGLISMPLWSLMNKFGDSMGCGLEPYFVTILIDDKDLK</sequence>
<dbReference type="Proteomes" id="UP000002908">
    <property type="component" value="Segment"/>
</dbReference>
<keyword evidence="2" id="KW-1185">Reference proteome</keyword>
<organism evidence="1 2">
    <name type="scientific">Yersinia phage phiR2-01</name>
    <dbReference type="NCBI Taxonomy" id="1206557"/>
    <lineage>
        <taxon>Viruses</taxon>
        <taxon>Duplodnaviria</taxon>
        <taxon>Heunggongvirae</taxon>
        <taxon>Uroviricota</taxon>
        <taxon>Caudoviricetes</taxon>
        <taxon>Demerecviridae</taxon>
        <taxon>Markadamsvirinae</taxon>
        <taxon>Epseptimavirus</taxon>
        <taxon>Epseptimavirus R201</taxon>
    </lineage>
</organism>
<dbReference type="KEGG" id="vg:14296725"/>
<name>I7KQT3_9CAUD</name>
<evidence type="ECO:0000313" key="2">
    <source>
        <dbReference type="Proteomes" id="UP000002908"/>
    </source>
</evidence>
<proteinExistence type="predicted"/>
<reference evidence="1" key="1">
    <citation type="submission" date="2016-03" db="EMBL/GenBank/DDBJ databases">
        <title>Genomic, physiological and proteomic characterization of the T5-like bacteriophage phiR2-01 infecting Yersinia enterocolitia.</title>
        <authorList>
            <person name="Pajunen M.I."/>
            <person name="Happonen L.J."/>
            <person name="Jun J.W."/>
            <person name="Malmstrom J."/>
            <person name="Nawaz A."/>
            <person name="Mattinen L."/>
            <person name="Skurnik M."/>
        </authorList>
    </citation>
    <scope>NUCLEOTIDE SEQUENCE</scope>
</reference>
<dbReference type="EMBL" id="HE956708">
    <property type="protein sequence ID" value="CCI88470.1"/>
    <property type="molecule type" value="Genomic_DNA"/>
</dbReference>
<dbReference type="GeneID" id="14296725"/>
<evidence type="ECO:0000313" key="1">
    <source>
        <dbReference type="EMBL" id="CCI88470.1"/>
    </source>
</evidence>
<gene>
    <name evidence="1" type="primary">g042</name>
    <name evidence="1" type="ORF">BN79_042</name>
</gene>
<dbReference type="OrthoDB" id="17150at10239"/>